<organism evidence="1 2">
    <name type="scientific">Panagrolaimus superbus</name>
    <dbReference type="NCBI Taxonomy" id="310955"/>
    <lineage>
        <taxon>Eukaryota</taxon>
        <taxon>Metazoa</taxon>
        <taxon>Ecdysozoa</taxon>
        <taxon>Nematoda</taxon>
        <taxon>Chromadorea</taxon>
        <taxon>Rhabditida</taxon>
        <taxon>Tylenchina</taxon>
        <taxon>Panagrolaimomorpha</taxon>
        <taxon>Panagrolaimoidea</taxon>
        <taxon>Panagrolaimidae</taxon>
        <taxon>Panagrolaimus</taxon>
    </lineage>
</organism>
<sequence length="90" mass="10322">MKGVIFNPINQKFDVKNAAQEHHSLCETPRWAKLQCQSGWNLIPQIRMCLRVHAKFTTFLEAHAFCNVKGSFIATAQNGNESYMLRSKCH</sequence>
<dbReference type="WBParaSite" id="PSU_v2.g2091.t1">
    <property type="protein sequence ID" value="PSU_v2.g2091.t1"/>
    <property type="gene ID" value="PSU_v2.g2091"/>
</dbReference>
<dbReference type="SUPFAM" id="SSF56436">
    <property type="entry name" value="C-type lectin-like"/>
    <property type="match status" value="1"/>
</dbReference>
<keyword evidence="1" id="KW-1185">Reference proteome</keyword>
<dbReference type="AlphaFoldDB" id="A0A914YKN9"/>
<accession>A0A914YKN9</accession>
<evidence type="ECO:0000313" key="1">
    <source>
        <dbReference type="Proteomes" id="UP000887577"/>
    </source>
</evidence>
<reference evidence="2" key="1">
    <citation type="submission" date="2022-11" db="UniProtKB">
        <authorList>
            <consortium name="WormBaseParasite"/>
        </authorList>
    </citation>
    <scope>IDENTIFICATION</scope>
</reference>
<evidence type="ECO:0000313" key="2">
    <source>
        <dbReference type="WBParaSite" id="PSU_v2.g2091.t1"/>
    </source>
</evidence>
<name>A0A914YKN9_9BILA</name>
<dbReference type="Proteomes" id="UP000887577">
    <property type="component" value="Unplaced"/>
</dbReference>
<dbReference type="InterPro" id="IPR016187">
    <property type="entry name" value="CTDL_fold"/>
</dbReference>
<proteinExistence type="predicted"/>
<protein>
    <submittedName>
        <fullName evidence="2">C-type lectin domain-containing protein</fullName>
    </submittedName>
</protein>